<evidence type="ECO:0000259" key="1">
    <source>
        <dbReference type="Pfam" id="PF23622"/>
    </source>
</evidence>
<dbReference type="Pfam" id="PF23622">
    <property type="entry name" value="LRR_At1g61320_AtMIF1"/>
    <property type="match status" value="1"/>
</dbReference>
<dbReference type="EMBL" id="CM029052">
    <property type="protein sequence ID" value="KAG2557992.1"/>
    <property type="molecule type" value="Genomic_DNA"/>
</dbReference>
<organism evidence="2 3">
    <name type="scientific">Panicum virgatum</name>
    <name type="common">Blackwell switchgrass</name>
    <dbReference type="NCBI Taxonomy" id="38727"/>
    <lineage>
        <taxon>Eukaryota</taxon>
        <taxon>Viridiplantae</taxon>
        <taxon>Streptophyta</taxon>
        <taxon>Embryophyta</taxon>
        <taxon>Tracheophyta</taxon>
        <taxon>Spermatophyta</taxon>
        <taxon>Magnoliopsida</taxon>
        <taxon>Liliopsida</taxon>
        <taxon>Poales</taxon>
        <taxon>Poaceae</taxon>
        <taxon>PACMAD clade</taxon>
        <taxon>Panicoideae</taxon>
        <taxon>Panicodae</taxon>
        <taxon>Paniceae</taxon>
        <taxon>Panicinae</taxon>
        <taxon>Panicum</taxon>
        <taxon>Panicum sect. Hiantes</taxon>
    </lineage>
</organism>
<dbReference type="PANTHER" id="PTHR34145">
    <property type="entry name" value="OS02G0105600 PROTEIN"/>
    <property type="match status" value="1"/>
</dbReference>
<feature type="domain" description="At1g61320/AtMIF1 LRR" evidence="1">
    <location>
        <begin position="7"/>
        <end position="385"/>
    </location>
</feature>
<dbReference type="InterPro" id="IPR055357">
    <property type="entry name" value="LRR_At1g61320_AtMIF1"/>
</dbReference>
<dbReference type="AlphaFoldDB" id="A0A8T0P741"/>
<name>A0A8T0P741_PANVG</name>
<accession>A0A8T0P741</accession>
<protein>
    <recommendedName>
        <fullName evidence="1">At1g61320/AtMIF1 LRR domain-containing protein</fullName>
    </recommendedName>
</protein>
<dbReference type="InterPro" id="IPR053772">
    <property type="entry name" value="At1g61320/At1g61330-like"/>
</dbReference>
<gene>
    <name evidence="2" type="ORF">PVAP13_8NG105000</name>
</gene>
<evidence type="ECO:0000313" key="3">
    <source>
        <dbReference type="Proteomes" id="UP000823388"/>
    </source>
</evidence>
<keyword evidence="3" id="KW-1185">Reference proteome</keyword>
<evidence type="ECO:0000313" key="2">
    <source>
        <dbReference type="EMBL" id="KAG2557991.1"/>
    </source>
</evidence>
<dbReference type="PANTHER" id="PTHR34145:SF33">
    <property type="entry name" value="FBD DOMAIN-CONTAINING PROTEIN"/>
    <property type="match status" value="1"/>
</dbReference>
<dbReference type="EMBL" id="CM029052">
    <property type="protein sequence ID" value="KAG2557991.1"/>
    <property type="molecule type" value="Genomic_DNA"/>
</dbReference>
<dbReference type="Proteomes" id="UP000823388">
    <property type="component" value="Chromosome 8N"/>
</dbReference>
<reference evidence="2 3" key="1">
    <citation type="submission" date="2020-05" db="EMBL/GenBank/DDBJ databases">
        <title>WGS assembly of Panicum virgatum.</title>
        <authorList>
            <person name="Lovell J.T."/>
            <person name="Jenkins J."/>
            <person name="Shu S."/>
            <person name="Juenger T.E."/>
            <person name="Schmutz J."/>
        </authorList>
    </citation>
    <scope>NUCLEOTIDE SEQUENCE [LARGE SCALE GENOMIC DNA]</scope>
    <source>
        <strain evidence="2">AP13</strain>
        <strain evidence="3">cv. AP13</strain>
    </source>
</reference>
<sequence>MNTVDHILKNHSGIGMETFKLQLHPRANIDARCLDNWIQLAINSGVKELALELSLHIKTKYDFPCALLSCETGSCIQSLRLFSCAFRPTETFGCLRRLTHVFLHSVLINEEELGHLLSNSCAMEKLELLSCNEIVRLEIPSTLSKLSLLRVLGCKILQAIEINATKLSTFHYGGAPVQNCFGDLLQARDIHMLGFLQRDMICDARTKLPSIAPNVVSLTLSSHTEIVNTPTVPGKFLHLKYLDILLSGRLIFSPSYDFFSLISFINASPALESFVLRLKQDGLRQDSILAESDGHPKDIRQLECRHDCLRMVTITGFCSSKGLVELTCHILENASSLKRLTLDTTSDHERSFDMIDRCFTMSKEALAEAHRSLKAIRRYIVDKVP</sequence>
<proteinExistence type="predicted"/>
<comment type="caution">
    <text evidence="2">The sequence shown here is derived from an EMBL/GenBank/DDBJ whole genome shotgun (WGS) entry which is preliminary data.</text>
</comment>